<keyword evidence="3" id="KW-0378">Hydrolase</keyword>
<organism evidence="7 8">
    <name type="scientific">Anabarilius grahami</name>
    <name type="common">Kanglang fish</name>
    <name type="synonym">Barilius grahami</name>
    <dbReference type="NCBI Taxonomy" id="495550"/>
    <lineage>
        <taxon>Eukaryota</taxon>
        <taxon>Metazoa</taxon>
        <taxon>Chordata</taxon>
        <taxon>Craniata</taxon>
        <taxon>Vertebrata</taxon>
        <taxon>Euteleostomi</taxon>
        <taxon>Actinopterygii</taxon>
        <taxon>Neopterygii</taxon>
        <taxon>Teleostei</taxon>
        <taxon>Ostariophysi</taxon>
        <taxon>Cypriniformes</taxon>
        <taxon>Xenocyprididae</taxon>
        <taxon>Xenocypridinae</taxon>
        <taxon>Xenocypridinae incertae sedis</taxon>
        <taxon>Anabarilius</taxon>
    </lineage>
</organism>
<keyword evidence="4" id="KW-0443">Lipid metabolism</keyword>
<keyword evidence="5" id="KW-0472">Membrane</keyword>
<dbReference type="GO" id="GO:0070292">
    <property type="term" value="P:N-acylphosphatidylethanolamine metabolic process"/>
    <property type="evidence" value="ECO:0007669"/>
    <property type="project" value="TreeGrafter"/>
</dbReference>
<dbReference type="Pfam" id="PF04970">
    <property type="entry name" value="LRAT"/>
    <property type="match status" value="1"/>
</dbReference>
<dbReference type="OrthoDB" id="421951at2759"/>
<comment type="caution">
    <text evidence="7">The sequence shown here is derived from an EMBL/GenBank/DDBJ whole genome shotgun (WGS) entry which is preliminary data.</text>
</comment>
<dbReference type="PANTHER" id="PTHR13943:SF31">
    <property type="entry name" value="PHOSPHOLIPASE A AND ACYLTRANSFERASE 3"/>
    <property type="match status" value="1"/>
</dbReference>
<dbReference type="GO" id="GO:0005737">
    <property type="term" value="C:cytoplasm"/>
    <property type="evidence" value="ECO:0007669"/>
    <property type="project" value="TreeGrafter"/>
</dbReference>
<evidence type="ECO:0000256" key="2">
    <source>
        <dbReference type="ARBA" id="ARBA00022679"/>
    </source>
</evidence>
<keyword evidence="5" id="KW-1133">Transmembrane helix</keyword>
<dbReference type="InterPro" id="IPR007053">
    <property type="entry name" value="LRAT_dom"/>
</dbReference>
<evidence type="ECO:0000256" key="4">
    <source>
        <dbReference type="ARBA" id="ARBA00023098"/>
    </source>
</evidence>
<sequence length="184" mass="20306">MPLCENDIKALCVSNGIRVKAEEQKEFAMAEDKKPKLESGDLIEIFRTGYQHWAVYVGDGYVIHLASASQHANAGASSMMSVGQNKAIVKKAKLKDVVGNDKCRINNLLDGKCKPRSHQDILQDAKSFVGREVPYNLEKSNCEHFVTLLRYGVPRSQQVEDTAITILISAAAAFGIFILAILRN</sequence>
<dbReference type="AlphaFoldDB" id="A0A3N0Z2W8"/>
<evidence type="ECO:0000259" key="6">
    <source>
        <dbReference type="PROSITE" id="PS51934"/>
    </source>
</evidence>
<comment type="similarity">
    <text evidence="1">Belongs to the H-rev107 family.</text>
</comment>
<feature type="transmembrane region" description="Helical" evidence="5">
    <location>
        <begin position="163"/>
        <end position="182"/>
    </location>
</feature>
<name>A0A3N0Z2W8_ANAGA</name>
<evidence type="ECO:0000256" key="3">
    <source>
        <dbReference type="ARBA" id="ARBA00022801"/>
    </source>
</evidence>
<protein>
    <submittedName>
        <fullName evidence="7">HRAS-like suppressor 3</fullName>
    </submittedName>
</protein>
<accession>A0A3N0Z2W8</accession>
<evidence type="ECO:0000313" key="8">
    <source>
        <dbReference type="Proteomes" id="UP000281406"/>
    </source>
</evidence>
<evidence type="ECO:0000256" key="1">
    <source>
        <dbReference type="ARBA" id="ARBA00007824"/>
    </source>
</evidence>
<evidence type="ECO:0000313" key="7">
    <source>
        <dbReference type="EMBL" id="ROL52298.1"/>
    </source>
</evidence>
<dbReference type="EMBL" id="RJVU01016481">
    <property type="protein sequence ID" value="ROL52298.1"/>
    <property type="molecule type" value="Genomic_DNA"/>
</dbReference>
<evidence type="ECO:0000256" key="5">
    <source>
        <dbReference type="SAM" id="Phobius"/>
    </source>
</evidence>
<keyword evidence="2" id="KW-0808">Transferase</keyword>
<reference evidence="7 8" key="1">
    <citation type="submission" date="2018-10" db="EMBL/GenBank/DDBJ databases">
        <title>Genome assembly for a Yunnan-Guizhou Plateau 3E fish, Anabarilius grahami (Regan), and its evolutionary and genetic applications.</title>
        <authorList>
            <person name="Jiang W."/>
        </authorList>
    </citation>
    <scope>NUCLEOTIDE SEQUENCE [LARGE SCALE GENOMIC DNA]</scope>
    <source>
        <strain evidence="7">AG-KIZ</strain>
        <tissue evidence="7">Muscle</tissue>
    </source>
</reference>
<gene>
    <name evidence="7" type="ORF">DPX16_0132</name>
</gene>
<dbReference type="GO" id="GO:0008970">
    <property type="term" value="F:phospholipase A1 activity"/>
    <property type="evidence" value="ECO:0007669"/>
    <property type="project" value="TreeGrafter"/>
</dbReference>
<dbReference type="GO" id="GO:0004623">
    <property type="term" value="F:phospholipase A2 activity"/>
    <property type="evidence" value="ECO:0007669"/>
    <property type="project" value="TreeGrafter"/>
</dbReference>
<dbReference type="GO" id="GO:0016410">
    <property type="term" value="F:N-acyltransferase activity"/>
    <property type="evidence" value="ECO:0007669"/>
    <property type="project" value="TreeGrafter"/>
</dbReference>
<keyword evidence="8" id="KW-1185">Reference proteome</keyword>
<feature type="domain" description="LRAT" evidence="6">
    <location>
        <begin position="42"/>
        <end position="158"/>
    </location>
</feature>
<keyword evidence="5" id="KW-0812">Transmembrane</keyword>
<dbReference type="Proteomes" id="UP000281406">
    <property type="component" value="Unassembled WGS sequence"/>
</dbReference>
<proteinExistence type="inferred from homology"/>
<dbReference type="PANTHER" id="PTHR13943">
    <property type="entry name" value="HRAS-LIKE SUPPRESSOR - RELATED"/>
    <property type="match status" value="1"/>
</dbReference>
<dbReference type="PROSITE" id="PS51934">
    <property type="entry name" value="LRAT"/>
    <property type="match status" value="1"/>
</dbReference>
<dbReference type="Gene3D" id="3.90.1720.10">
    <property type="entry name" value="endopeptidase domain like (from Nostoc punctiforme)"/>
    <property type="match status" value="1"/>
</dbReference>
<dbReference type="InterPro" id="IPR051496">
    <property type="entry name" value="H-rev107_PLA/AT"/>
</dbReference>